<dbReference type="EMBL" id="JBIRGQ010000001">
    <property type="protein sequence ID" value="MFH8544407.1"/>
    <property type="molecule type" value="Genomic_DNA"/>
</dbReference>
<protein>
    <submittedName>
        <fullName evidence="1">Aminoglycoside phosphotransferase</fullName>
    </submittedName>
</protein>
<comment type="caution">
    <text evidence="1">The sequence shown here is derived from an EMBL/GenBank/DDBJ whole genome shotgun (WGS) entry which is preliminary data.</text>
</comment>
<reference evidence="1 2" key="1">
    <citation type="submission" date="2024-10" db="EMBL/GenBank/DDBJ databases">
        <title>The Natural Products Discovery Center: Release of the First 8490 Sequenced Strains for Exploring Actinobacteria Biosynthetic Diversity.</title>
        <authorList>
            <person name="Kalkreuter E."/>
            <person name="Kautsar S.A."/>
            <person name="Yang D."/>
            <person name="Bader C.D."/>
            <person name="Teijaro C.N."/>
            <person name="Fluegel L."/>
            <person name="Davis C.M."/>
            <person name="Simpson J.R."/>
            <person name="Lauterbach L."/>
            <person name="Steele A.D."/>
            <person name="Gui C."/>
            <person name="Meng S."/>
            <person name="Li G."/>
            <person name="Viehrig K."/>
            <person name="Ye F."/>
            <person name="Su P."/>
            <person name="Kiefer A.F."/>
            <person name="Nichols A."/>
            <person name="Cepeda A.J."/>
            <person name="Yan W."/>
            <person name="Fan B."/>
            <person name="Jiang Y."/>
            <person name="Adhikari A."/>
            <person name="Zheng C.-J."/>
            <person name="Schuster L."/>
            <person name="Cowan T.M."/>
            <person name="Smanski M.J."/>
            <person name="Chevrette M.G."/>
            <person name="De Carvalho L.P.S."/>
            <person name="Shen B."/>
        </authorList>
    </citation>
    <scope>NUCLEOTIDE SEQUENCE [LARGE SCALE GENOMIC DNA]</scope>
    <source>
        <strain evidence="1 2">NPDC017990</strain>
    </source>
</reference>
<dbReference type="SUPFAM" id="SSF56112">
    <property type="entry name" value="Protein kinase-like (PK-like)"/>
    <property type="match status" value="1"/>
</dbReference>
<dbReference type="Proteomes" id="UP001610818">
    <property type="component" value="Unassembled WGS sequence"/>
</dbReference>
<dbReference type="InterPro" id="IPR011009">
    <property type="entry name" value="Kinase-like_dom_sf"/>
</dbReference>
<evidence type="ECO:0000313" key="1">
    <source>
        <dbReference type="EMBL" id="MFH8544407.1"/>
    </source>
</evidence>
<evidence type="ECO:0000313" key="2">
    <source>
        <dbReference type="Proteomes" id="UP001610818"/>
    </source>
</evidence>
<keyword evidence="2" id="KW-1185">Reference proteome</keyword>
<gene>
    <name evidence="1" type="ORF">ACH4F9_05265</name>
</gene>
<dbReference type="RefSeq" id="WP_397708092.1">
    <property type="nucleotide sequence ID" value="NZ_JBIRGN010000001.1"/>
</dbReference>
<name>A0ABW7QHG5_9ACTN</name>
<sequence>MTFPGRDVLDAFRLAGSAVRLPGGEGASVRVGDVVLKPAVPDSEFAEWLGDIMASIQEDGFRVARPLRAVTGAWSYGGWTASHFVTGTEPDHFAAPRWLEVVAAGRAFHRALAGVPRPCFLDRRRDGWATGDRVAWQEEKADLLPALRGPYGALTALPGPRPLARSQLVHGDLTGNVLFAPGLAPAVIDFSPYWRPPAFGEAVVVGDALIWHGAGPRLLREAACANGPDFGTYVARAVVFRLVTTSERVRARQSDATRGSDSALRTEVRRYERAARILTDFVAAPRRPAP</sequence>
<accession>A0ABW7QHG5</accession>
<organism evidence="1 2">
    <name type="scientific">Streptomyces longisporoflavus</name>
    <dbReference type="NCBI Taxonomy" id="28044"/>
    <lineage>
        <taxon>Bacteria</taxon>
        <taxon>Bacillati</taxon>
        <taxon>Actinomycetota</taxon>
        <taxon>Actinomycetes</taxon>
        <taxon>Kitasatosporales</taxon>
        <taxon>Streptomycetaceae</taxon>
        <taxon>Streptomyces</taxon>
    </lineage>
</organism>
<proteinExistence type="predicted"/>